<dbReference type="PANTHER" id="PTHR35011:SF2">
    <property type="entry name" value="2,3-DIKETO-L-GULONATE TRAP TRANSPORTER SMALL PERMEASE PROTEIN YIAM"/>
    <property type="match status" value="1"/>
</dbReference>
<dbReference type="GO" id="GO:0005886">
    <property type="term" value="C:plasma membrane"/>
    <property type="evidence" value="ECO:0007669"/>
    <property type="project" value="UniProtKB-SubCell"/>
</dbReference>
<dbReference type="EMBL" id="UOFY01000057">
    <property type="protein sequence ID" value="VAX10919.1"/>
    <property type="molecule type" value="Genomic_DNA"/>
</dbReference>
<keyword evidence="7 8" id="KW-0472">Membrane</keyword>
<evidence type="ECO:0000256" key="2">
    <source>
        <dbReference type="ARBA" id="ARBA00022448"/>
    </source>
</evidence>
<keyword evidence="6 8" id="KW-1133">Transmembrane helix</keyword>
<keyword evidence="2" id="KW-0813">Transport</keyword>
<evidence type="ECO:0000256" key="3">
    <source>
        <dbReference type="ARBA" id="ARBA00022475"/>
    </source>
</evidence>
<evidence type="ECO:0000256" key="6">
    <source>
        <dbReference type="ARBA" id="ARBA00022989"/>
    </source>
</evidence>
<feature type="domain" description="Tripartite ATP-independent periplasmic transporters DctQ component" evidence="9">
    <location>
        <begin position="25"/>
        <end position="144"/>
    </location>
</feature>
<keyword evidence="4" id="KW-0997">Cell inner membrane</keyword>
<evidence type="ECO:0000256" key="4">
    <source>
        <dbReference type="ARBA" id="ARBA00022519"/>
    </source>
</evidence>
<evidence type="ECO:0000256" key="8">
    <source>
        <dbReference type="SAM" id="Phobius"/>
    </source>
</evidence>
<feature type="transmembrane region" description="Helical" evidence="8">
    <location>
        <begin position="48"/>
        <end position="66"/>
    </location>
</feature>
<sequence length="167" mass="18554">MLHSLKQGLLRLEAVVAASSLMLLLVLSLTQIIARNVFETGFPQLEVVSRHLVLFVIFFGAGLVTEQSRHIKIDVLAHLLSPQRQAMLLRPMLTLSAMLCAALAWYAGLFWLDEWHYAPVNERLAATMAIIIPIGFSVLALHFLLLSLPGSEAKSDSLKQRNKANEI</sequence>
<protein>
    <recommendedName>
        <fullName evidence="9">Tripartite ATP-independent periplasmic transporters DctQ component domain-containing protein</fullName>
    </recommendedName>
</protein>
<feature type="transmembrane region" description="Helical" evidence="8">
    <location>
        <begin position="124"/>
        <end position="146"/>
    </location>
</feature>
<gene>
    <name evidence="10" type="ORF">MNBD_GAMMA25-10</name>
</gene>
<feature type="transmembrane region" description="Helical" evidence="8">
    <location>
        <begin position="12"/>
        <end position="33"/>
    </location>
</feature>
<keyword evidence="3" id="KW-1003">Cell membrane</keyword>
<organism evidence="10">
    <name type="scientific">hydrothermal vent metagenome</name>
    <dbReference type="NCBI Taxonomy" id="652676"/>
    <lineage>
        <taxon>unclassified sequences</taxon>
        <taxon>metagenomes</taxon>
        <taxon>ecological metagenomes</taxon>
    </lineage>
</organism>
<evidence type="ECO:0000256" key="7">
    <source>
        <dbReference type="ARBA" id="ARBA00023136"/>
    </source>
</evidence>
<dbReference type="InterPro" id="IPR007387">
    <property type="entry name" value="TRAP_DctQ"/>
</dbReference>
<dbReference type="PANTHER" id="PTHR35011">
    <property type="entry name" value="2,3-DIKETO-L-GULONATE TRAP TRANSPORTER SMALL PERMEASE PROTEIN YIAM"/>
    <property type="match status" value="1"/>
</dbReference>
<dbReference type="Pfam" id="PF04290">
    <property type="entry name" value="DctQ"/>
    <property type="match status" value="1"/>
</dbReference>
<comment type="subcellular location">
    <subcellularLocation>
        <location evidence="1">Cell inner membrane</location>
        <topology evidence="1">Multi-pass membrane protein</topology>
    </subcellularLocation>
</comment>
<evidence type="ECO:0000256" key="5">
    <source>
        <dbReference type="ARBA" id="ARBA00022692"/>
    </source>
</evidence>
<accession>A0A3B1AXX6</accession>
<evidence type="ECO:0000256" key="1">
    <source>
        <dbReference type="ARBA" id="ARBA00004429"/>
    </source>
</evidence>
<dbReference type="InterPro" id="IPR055348">
    <property type="entry name" value="DctQ"/>
</dbReference>
<reference evidence="10" key="1">
    <citation type="submission" date="2018-06" db="EMBL/GenBank/DDBJ databases">
        <authorList>
            <person name="Zhirakovskaya E."/>
        </authorList>
    </citation>
    <scope>NUCLEOTIDE SEQUENCE</scope>
</reference>
<dbReference type="GO" id="GO:0022857">
    <property type="term" value="F:transmembrane transporter activity"/>
    <property type="evidence" value="ECO:0007669"/>
    <property type="project" value="TreeGrafter"/>
</dbReference>
<evidence type="ECO:0000259" key="9">
    <source>
        <dbReference type="Pfam" id="PF04290"/>
    </source>
</evidence>
<evidence type="ECO:0000313" key="10">
    <source>
        <dbReference type="EMBL" id="VAX10919.1"/>
    </source>
</evidence>
<name>A0A3B1AXX6_9ZZZZ</name>
<dbReference type="AlphaFoldDB" id="A0A3B1AXX6"/>
<dbReference type="GO" id="GO:0015740">
    <property type="term" value="P:C4-dicarboxylate transport"/>
    <property type="evidence" value="ECO:0007669"/>
    <property type="project" value="TreeGrafter"/>
</dbReference>
<feature type="transmembrane region" description="Helical" evidence="8">
    <location>
        <begin position="87"/>
        <end position="112"/>
    </location>
</feature>
<keyword evidence="5 8" id="KW-0812">Transmembrane</keyword>
<proteinExistence type="predicted"/>